<dbReference type="NCBIfam" id="NF046067">
    <property type="entry name" value="SigPepSipWBacil"/>
    <property type="match status" value="1"/>
</dbReference>
<evidence type="ECO:0000256" key="1">
    <source>
        <dbReference type="ARBA" id="ARBA00004370"/>
    </source>
</evidence>
<dbReference type="PANTHER" id="PTHR10806:SF6">
    <property type="entry name" value="SIGNAL PEPTIDASE COMPLEX CATALYTIC SUBUNIT SEC11"/>
    <property type="match status" value="1"/>
</dbReference>
<keyword evidence="3 6" id="KW-1133">Transmembrane helix</keyword>
<evidence type="ECO:0000256" key="2">
    <source>
        <dbReference type="ARBA" id="ARBA00022692"/>
    </source>
</evidence>
<dbReference type="RefSeq" id="WP_160912711.1">
    <property type="nucleotide sequence ID" value="NZ_WMFA01000002.1"/>
</dbReference>
<dbReference type="OrthoDB" id="2243765at2"/>
<keyword evidence="7" id="KW-0378">Hydrolase</keyword>
<organism evidence="7 8">
    <name type="scientific">Halobacillus litoralis</name>
    <dbReference type="NCBI Taxonomy" id="45668"/>
    <lineage>
        <taxon>Bacteria</taxon>
        <taxon>Bacillati</taxon>
        <taxon>Bacillota</taxon>
        <taxon>Bacilli</taxon>
        <taxon>Bacillales</taxon>
        <taxon>Bacillaceae</taxon>
        <taxon>Halobacillus</taxon>
    </lineage>
</organism>
<feature type="transmembrane region" description="Helical" evidence="6">
    <location>
        <begin position="12"/>
        <end position="30"/>
    </location>
</feature>
<evidence type="ECO:0000313" key="7">
    <source>
        <dbReference type="EMBL" id="MYL70680.1"/>
    </source>
</evidence>
<dbReference type="GO" id="GO:0006465">
    <property type="term" value="P:signal peptide processing"/>
    <property type="evidence" value="ECO:0007669"/>
    <property type="project" value="UniProtKB-UniRule"/>
</dbReference>
<dbReference type="Gene3D" id="2.10.109.10">
    <property type="entry name" value="Umud Fragment, subunit A"/>
    <property type="match status" value="1"/>
</dbReference>
<accession>A0A845F9S8</accession>
<comment type="caution">
    <text evidence="7">The sequence shown here is derived from an EMBL/GenBank/DDBJ whole genome shotgun (WGS) entry which is preliminary data.</text>
</comment>
<reference evidence="7 8" key="1">
    <citation type="submission" date="2019-11" db="EMBL/GenBank/DDBJ databases">
        <title>Genome sequences of 17 halophilic strains isolated from different environments.</title>
        <authorList>
            <person name="Furrow R.E."/>
        </authorList>
    </citation>
    <scope>NUCLEOTIDE SEQUENCE [LARGE SCALE GENOMIC DNA]</scope>
    <source>
        <strain evidence="7 8">SL-4</strain>
    </source>
</reference>
<protein>
    <recommendedName>
        <fullName evidence="5">Signal peptidase I</fullName>
        <ecNumber evidence="5">3.4.21.89</ecNumber>
    </recommendedName>
</protein>
<dbReference type="SUPFAM" id="SSF51306">
    <property type="entry name" value="LexA/Signal peptidase"/>
    <property type="match status" value="1"/>
</dbReference>
<dbReference type="GO" id="GO:0004252">
    <property type="term" value="F:serine-type endopeptidase activity"/>
    <property type="evidence" value="ECO:0007669"/>
    <property type="project" value="UniProtKB-UniRule"/>
</dbReference>
<keyword evidence="4 6" id="KW-0472">Membrane</keyword>
<name>A0A845F9S8_9BACI</name>
<dbReference type="CDD" id="cd06530">
    <property type="entry name" value="S26_SPase_I"/>
    <property type="match status" value="1"/>
</dbReference>
<evidence type="ECO:0000256" key="5">
    <source>
        <dbReference type="NCBIfam" id="TIGR02228"/>
    </source>
</evidence>
<dbReference type="PANTHER" id="PTHR10806">
    <property type="entry name" value="SIGNAL PEPTIDASE COMPLEX CATALYTIC SUBUNIT SEC11"/>
    <property type="match status" value="1"/>
</dbReference>
<dbReference type="GO" id="GO:0009003">
    <property type="term" value="F:signal peptidase activity"/>
    <property type="evidence" value="ECO:0007669"/>
    <property type="project" value="UniProtKB-EC"/>
</dbReference>
<dbReference type="Proteomes" id="UP000450457">
    <property type="component" value="Unassembled WGS sequence"/>
</dbReference>
<dbReference type="GeneID" id="78006821"/>
<dbReference type="PRINTS" id="PR00728">
    <property type="entry name" value="SIGNALPTASE"/>
</dbReference>
<dbReference type="EMBL" id="WMFA01000002">
    <property type="protein sequence ID" value="MYL70680.1"/>
    <property type="molecule type" value="Genomic_DNA"/>
</dbReference>
<dbReference type="InterPro" id="IPR019533">
    <property type="entry name" value="Peptidase_S26"/>
</dbReference>
<feature type="transmembrane region" description="Helical" evidence="6">
    <location>
        <begin position="149"/>
        <end position="169"/>
    </location>
</feature>
<evidence type="ECO:0000256" key="4">
    <source>
        <dbReference type="ARBA" id="ARBA00023136"/>
    </source>
</evidence>
<sequence length="188" mass="20622">MKKIFNIIRKTVSVIVVGFILCLAVLVLSVKASGGEPTVFNHQFKSVLSGSMEPTFKTGSIITIELTDDGKGYGKGDVITFIDKNENLVTHRIIEVEETKKDTIYTTKGDNNDGSDVDPVLSQNVVGEYTGFTVPYIGFLINYASSKTGAALLLFIPGAVLFFYSIFYFRKAVEDFKKEHTAPASDQS</sequence>
<dbReference type="EC" id="3.4.21.89" evidence="5"/>
<dbReference type="InterPro" id="IPR036286">
    <property type="entry name" value="LexA/Signal_pep-like_sf"/>
</dbReference>
<evidence type="ECO:0000256" key="3">
    <source>
        <dbReference type="ARBA" id="ARBA00022989"/>
    </source>
</evidence>
<dbReference type="GO" id="GO:0016020">
    <property type="term" value="C:membrane"/>
    <property type="evidence" value="ECO:0007669"/>
    <property type="project" value="UniProtKB-SubCell"/>
</dbReference>
<dbReference type="NCBIfam" id="TIGR02228">
    <property type="entry name" value="sigpep_I_arch"/>
    <property type="match status" value="1"/>
</dbReference>
<dbReference type="AlphaFoldDB" id="A0A845F9S8"/>
<comment type="subcellular location">
    <subcellularLocation>
        <location evidence="1">Membrane</location>
    </subcellularLocation>
</comment>
<keyword evidence="2 6" id="KW-0812">Transmembrane</keyword>
<dbReference type="InterPro" id="IPR001733">
    <property type="entry name" value="Peptidase_S26B"/>
</dbReference>
<evidence type="ECO:0000256" key="6">
    <source>
        <dbReference type="SAM" id="Phobius"/>
    </source>
</evidence>
<evidence type="ECO:0000313" key="8">
    <source>
        <dbReference type="Proteomes" id="UP000450457"/>
    </source>
</evidence>
<proteinExistence type="predicted"/>
<gene>
    <name evidence="7" type="ORF">GLW00_07455</name>
</gene>